<dbReference type="Gene3D" id="3.30.1220.10">
    <property type="entry name" value="CobW-like, C-terminal domain"/>
    <property type="match status" value="1"/>
</dbReference>
<evidence type="ECO:0000313" key="9">
    <source>
        <dbReference type="EMBL" id="GAA4345737.1"/>
    </source>
</evidence>
<dbReference type="SMART" id="SM00833">
    <property type="entry name" value="CobW_C"/>
    <property type="match status" value="1"/>
</dbReference>
<reference evidence="10" key="1">
    <citation type="journal article" date="2019" name="Int. J. Syst. Evol. Microbiol.">
        <title>The Global Catalogue of Microorganisms (GCM) 10K type strain sequencing project: providing services to taxonomists for standard genome sequencing and annotation.</title>
        <authorList>
            <consortium name="The Broad Institute Genomics Platform"/>
            <consortium name="The Broad Institute Genome Sequencing Center for Infectious Disease"/>
            <person name="Wu L."/>
            <person name="Ma J."/>
        </authorList>
    </citation>
    <scope>NUCLEOTIDE SEQUENCE [LARGE SCALE GENOMIC DNA]</scope>
    <source>
        <strain evidence="10">JCM 17804</strain>
    </source>
</reference>
<dbReference type="InterPro" id="IPR051316">
    <property type="entry name" value="Zinc-reg_GTPase_activator"/>
</dbReference>
<dbReference type="EMBL" id="BAABGJ010000028">
    <property type="protein sequence ID" value="GAA4345737.1"/>
    <property type="molecule type" value="Genomic_DNA"/>
</dbReference>
<dbReference type="Gene3D" id="3.40.50.300">
    <property type="entry name" value="P-loop containing nucleotide triphosphate hydrolases"/>
    <property type="match status" value="1"/>
</dbReference>
<gene>
    <name evidence="9" type="ORF">GCM10023165_30000</name>
</gene>
<dbReference type="Pfam" id="PF07683">
    <property type="entry name" value="CobW_C"/>
    <property type="match status" value="1"/>
</dbReference>
<dbReference type="InterPro" id="IPR027417">
    <property type="entry name" value="P-loop_NTPase"/>
</dbReference>
<comment type="caution">
    <text evidence="9">The sequence shown here is derived from an EMBL/GenBank/DDBJ whole genome shotgun (WGS) entry which is preliminary data.</text>
</comment>
<accession>A0ABP8HVX2</accession>
<evidence type="ECO:0000256" key="7">
    <source>
        <dbReference type="SAM" id="MobiDB-lite"/>
    </source>
</evidence>
<dbReference type="InterPro" id="IPR036627">
    <property type="entry name" value="CobW-likC_sf"/>
</dbReference>
<dbReference type="PANTHER" id="PTHR13748:SF62">
    <property type="entry name" value="COBW DOMAIN-CONTAINING PROTEIN"/>
    <property type="match status" value="1"/>
</dbReference>
<protein>
    <submittedName>
        <fullName evidence="9">GTP-binding protein</fullName>
    </submittedName>
</protein>
<dbReference type="Proteomes" id="UP001500975">
    <property type="component" value="Unassembled WGS sequence"/>
</dbReference>
<proteinExistence type="inferred from homology"/>
<keyword evidence="2" id="KW-0378">Hydrolase</keyword>
<evidence type="ECO:0000256" key="1">
    <source>
        <dbReference type="ARBA" id="ARBA00022741"/>
    </source>
</evidence>
<evidence type="ECO:0000256" key="3">
    <source>
        <dbReference type="ARBA" id="ARBA00023186"/>
    </source>
</evidence>
<dbReference type="PANTHER" id="PTHR13748">
    <property type="entry name" value="COBW-RELATED"/>
    <property type="match status" value="1"/>
</dbReference>
<evidence type="ECO:0000256" key="4">
    <source>
        <dbReference type="ARBA" id="ARBA00034320"/>
    </source>
</evidence>
<organism evidence="9 10">
    <name type="scientific">Variovorax defluvii</name>
    <dbReference type="NCBI Taxonomy" id="913761"/>
    <lineage>
        <taxon>Bacteria</taxon>
        <taxon>Pseudomonadati</taxon>
        <taxon>Pseudomonadota</taxon>
        <taxon>Betaproteobacteria</taxon>
        <taxon>Burkholderiales</taxon>
        <taxon>Comamonadaceae</taxon>
        <taxon>Variovorax</taxon>
    </lineage>
</organism>
<comment type="function">
    <text evidence="5">Zinc chaperone that directly transfers zinc cofactor to target proteins, thereby activating them. Zinc is transferred from the CXCC motif in the GTPase domain to the zinc binding site in target proteins in a process requiring GTP hydrolysis.</text>
</comment>
<keyword evidence="1" id="KW-0547">Nucleotide-binding</keyword>
<dbReference type="SUPFAM" id="SSF52540">
    <property type="entry name" value="P-loop containing nucleoside triphosphate hydrolases"/>
    <property type="match status" value="1"/>
</dbReference>
<keyword evidence="3" id="KW-0143">Chaperone</keyword>
<comment type="catalytic activity">
    <reaction evidence="6">
        <text>GTP + H2O = GDP + phosphate + H(+)</text>
        <dbReference type="Rhea" id="RHEA:19669"/>
        <dbReference type="ChEBI" id="CHEBI:15377"/>
        <dbReference type="ChEBI" id="CHEBI:15378"/>
        <dbReference type="ChEBI" id="CHEBI:37565"/>
        <dbReference type="ChEBI" id="CHEBI:43474"/>
        <dbReference type="ChEBI" id="CHEBI:58189"/>
    </reaction>
    <physiologicalReaction direction="left-to-right" evidence="6">
        <dbReference type="Rhea" id="RHEA:19670"/>
    </physiologicalReaction>
</comment>
<evidence type="ECO:0000256" key="2">
    <source>
        <dbReference type="ARBA" id="ARBA00022801"/>
    </source>
</evidence>
<name>A0ABP8HVX2_9BURK</name>
<comment type="similarity">
    <text evidence="4">Belongs to the SIMIBI class G3E GTPase family. ZNG1 subfamily.</text>
</comment>
<evidence type="ECO:0000313" key="10">
    <source>
        <dbReference type="Proteomes" id="UP001500975"/>
    </source>
</evidence>
<dbReference type="RefSeq" id="WP_345538842.1">
    <property type="nucleotide sequence ID" value="NZ_BAABGJ010000028.1"/>
</dbReference>
<dbReference type="InterPro" id="IPR011629">
    <property type="entry name" value="CobW-like_C"/>
</dbReference>
<evidence type="ECO:0000256" key="5">
    <source>
        <dbReference type="ARBA" id="ARBA00045658"/>
    </source>
</evidence>
<sequence length="324" mass="34280">MTTRPSARIPLTVIGGFLGAGKTTLLNRWLRAAQGRRMAVLVNDFGALNIDAALIEGASGDTIALTNGCVCCQIGDDLSRALIQVLEAPTPFDAVVIEASGVSDPWRIAQLGMAAPELALEGVIVLVDAGAVMAQVRDPLLTDTLERQLEAADLVVVNKIDRVEAEELARVREWVSATAGKTPRFETAQAELPMVLLDGLSLAGARSARDEPGCTHEGHAHQGHGHDHGAQFDTWSCRPERVFDAGALRAWLRDAPAGLLRLKGLLRTGDAEWSEIQFAGRHGTLRKLAAPGHATAVLAIGLQGQLPRAALAAAFERDGQAPAS</sequence>
<evidence type="ECO:0000259" key="8">
    <source>
        <dbReference type="SMART" id="SM00833"/>
    </source>
</evidence>
<keyword evidence="10" id="KW-1185">Reference proteome</keyword>
<evidence type="ECO:0000256" key="6">
    <source>
        <dbReference type="ARBA" id="ARBA00049117"/>
    </source>
</evidence>
<dbReference type="InterPro" id="IPR003495">
    <property type="entry name" value="CobW/HypB/UreG_nucleotide-bd"/>
</dbReference>
<feature type="domain" description="CobW C-terminal" evidence="8">
    <location>
        <begin position="232"/>
        <end position="319"/>
    </location>
</feature>
<feature type="region of interest" description="Disordered" evidence="7">
    <location>
        <begin position="208"/>
        <end position="227"/>
    </location>
</feature>
<dbReference type="CDD" id="cd03112">
    <property type="entry name" value="CobW-like"/>
    <property type="match status" value="1"/>
</dbReference>
<dbReference type="Pfam" id="PF02492">
    <property type="entry name" value="cobW"/>
    <property type="match status" value="1"/>
</dbReference>